<feature type="compositionally biased region" description="Polar residues" evidence="1">
    <location>
        <begin position="566"/>
        <end position="593"/>
    </location>
</feature>
<keyword evidence="2" id="KW-1133">Transmembrane helix</keyword>
<gene>
    <name evidence="3" type="primary">Mo04542</name>
    <name evidence="3" type="ORF">E5Q_04542</name>
</gene>
<feature type="region of interest" description="Disordered" evidence="1">
    <location>
        <begin position="122"/>
        <end position="148"/>
    </location>
</feature>
<name>G7E4V2_MIXOS</name>
<feature type="transmembrane region" description="Helical" evidence="2">
    <location>
        <begin position="62"/>
        <end position="84"/>
    </location>
</feature>
<protein>
    <recommendedName>
        <fullName evidence="5">Membrane anchor Opy2 N-terminal domain-containing protein</fullName>
    </recommendedName>
</protein>
<evidence type="ECO:0000313" key="3">
    <source>
        <dbReference type="EMBL" id="GAA97862.1"/>
    </source>
</evidence>
<dbReference type="OrthoDB" id="2402916at2759"/>
<dbReference type="HOGENOM" id="CLU_436836_0_0_1"/>
<feature type="region of interest" description="Disordered" evidence="1">
    <location>
        <begin position="203"/>
        <end position="232"/>
    </location>
</feature>
<proteinExistence type="predicted"/>
<feature type="region of interest" description="Disordered" evidence="1">
    <location>
        <begin position="296"/>
        <end position="335"/>
    </location>
</feature>
<organism evidence="3 4">
    <name type="scientific">Mixia osmundae (strain CBS 9802 / IAM 14324 / JCM 22182 / KY 12970)</name>
    <dbReference type="NCBI Taxonomy" id="764103"/>
    <lineage>
        <taxon>Eukaryota</taxon>
        <taxon>Fungi</taxon>
        <taxon>Dikarya</taxon>
        <taxon>Basidiomycota</taxon>
        <taxon>Pucciniomycotina</taxon>
        <taxon>Mixiomycetes</taxon>
        <taxon>Mixiales</taxon>
        <taxon>Mixiaceae</taxon>
        <taxon>Mixia</taxon>
    </lineage>
</organism>
<dbReference type="RefSeq" id="XP_014566288.1">
    <property type="nucleotide sequence ID" value="XM_014710802.1"/>
</dbReference>
<evidence type="ECO:0000256" key="2">
    <source>
        <dbReference type="SAM" id="Phobius"/>
    </source>
</evidence>
<dbReference type="Proteomes" id="UP000009131">
    <property type="component" value="Unassembled WGS sequence"/>
</dbReference>
<evidence type="ECO:0000313" key="4">
    <source>
        <dbReference type="Proteomes" id="UP000009131"/>
    </source>
</evidence>
<keyword evidence="2" id="KW-0812">Transmembrane</keyword>
<feature type="compositionally biased region" description="Low complexity" evidence="1">
    <location>
        <begin position="477"/>
        <end position="491"/>
    </location>
</feature>
<feature type="compositionally biased region" description="Low complexity" evidence="1">
    <location>
        <begin position="514"/>
        <end position="523"/>
    </location>
</feature>
<dbReference type="STRING" id="764103.G7E4V2"/>
<sequence>MSCIACPAAQACDCPSDQVCIQSGRSCQTCPVNSCVAPDSVAGLGGGGAGNTGTHHSSVGGVIGGGVGGALAGLLLVGLALVYLRRRSAVRLPSKPAESVSMRASSIYDRIVRLPLSLLLGGGGHGSTSRKLSKESSETKAAHRLSWSGRSKRASTLLETASTNEKLGLNEARDLVSIGPQGDARECSPTDRRISLPISLFSDASQATEHSPNKTRHLSLQPPRTTNPQAPRLPTIYDESARADPFADVFAIGQIADAPGHAMTGNLSDRSAIASAYLPAHANSMSLADGLFRTPSGELSSSHYTSGSTRNGAPRLSVPVSTTSRDSGGSFAHMAPEVQSPAHPSLPLLFDDQTSLKRAASTVTRSGSGKPFRPPRAPDLDLVLPEPESTEQLNVGVDAPSPSSAANDQMLHLPNVLRDRSSVASTETMSTISHMSYILDPPQIVTPHSANQVHVVGVSTARAVQVKMPSKTSPAPSSNTASIISGSSGSTDPFADPALSPTSSDMDSARRSSSETVRQSTSSIMPALPPSSRFSDASQAAGPRMSNASATTSAKQSELEREESVRASTPLSISGISNRSSHNSQRVSQQTGRGSLLSLDGIPFQLAFPGGERNSGFSVQSAGHDA</sequence>
<dbReference type="AlphaFoldDB" id="G7E4V2"/>
<dbReference type="InParanoid" id="G7E4V2"/>
<accession>G7E4V2</accession>
<dbReference type="eggNOG" id="ENOG502SDE5">
    <property type="taxonomic scope" value="Eukaryota"/>
</dbReference>
<feature type="region of interest" description="Disordered" evidence="1">
    <location>
        <begin position="467"/>
        <end position="596"/>
    </location>
</feature>
<evidence type="ECO:0008006" key="5">
    <source>
        <dbReference type="Google" id="ProtNLM"/>
    </source>
</evidence>
<feature type="compositionally biased region" description="Polar residues" evidence="1">
    <location>
        <begin position="297"/>
        <end position="311"/>
    </location>
</feature>
<keyword evidence="4" id="KW-1185">Reference proteome</keyword>
<keyword evidence="2" id="KW-0472">Membrane</keyword>
<evidence type="ECO:0000256" key="1">
    <source>
        <dbReference type="SAM" id="MobiDB-lite"/>
    </source>
</evidence>
<feature type="region of interest" description="Disordered" evidence="1">
    <location>
        <begin position="358"/>
        <end position="378"/>
    </location>
</feature>
<feature type="compositionally biased region" description="Polar residues" evidence="1">
    <location>
        <begin position="546"/>
        <end position="556"/>
    </location>
</feature>
<reference evidence="3 4" key="1">
    <citation type="journal article" date="2011" name="J. Gen. Appl. Microbiol.">
        <title>Draft genome sequencing of the enigmatic basidiomycete Mixia osmundae.</title>
        <authorList>
            <person name="Nishida H."/>
            <person name="Nagatsuka Y."/>
            <person name="Sugiyama J."/>
        </authorList>
    </citation>
    <scope>NUCLEOTIDE SEQUENCE [LARGE SCALE GENOMIC DNA]</scope>
    <source>
        <strain evidence="4">CBS 9802 / IAM 14324 / JCM 22182 / KY 12970</strain>
    </source>
</reference>
<dbReference type="EMBL" id="BABT02000146">
    <property type="protein sequence ID" value="GAA97862.1"/>
    <property type="molecule type" value="Genomic_DNA"/>
</dbReference>
<comment type="caution">
    <text evidence="3">The sequence shown here is derived from an EMBL/GenBank/DDBJ whole genome shotgun (WGS) entry which is preliminary data.</text>
</comment>
<reference evidence="3 4" key="2">
    <citation type="journal article" date="2012" name="Open Biol.">
        <title>Characteristics of nucleosomes and linker DNA regions on the genome of the basidiomycete Mixia osmundae revealed by mono- and dinucleosome mapping.</title>
        <authorList>
            <person name="Nishida H."/>
            <person name="Kondo S."/>
            <person name="Matsumoto T."/>
            <person name="Suzuki Y."/>
            <person name="Yoshikawa H."/>
            <person name="Taylor T.D."/>
            <person name="Sugiyama J."/>
        </authorList>
    </citation>
    <scope>NUCLEOTIDE SEQUENCE [LARGE SCALE GENOMIC DNA]</scope>
    <source>
        <strain evidence="4">CBS 9802 / IAM 14324 / JCM 22182 / KY 12970</strain>
    </source>
</reference>
<feature type="compositionally biased region" description="Basic and acidic residues" evidence="1">
    <location>
        <begin position="132"/>
        <end position="141"/>
    </location>
</feature>